<dbReference type="Proteomes" id="UP001482620">
    <property type="component" value="Unassembled WGS sequence"/>
</dbReference>
<organism evidence="1 2">
    <name type="scientific">Ilyodon furcidens</name>
    <name type="common">goldbreast splitfin</name>
    <dbReference type="NCBI Taxonomy" id="33524"/>
    <lineage>
        <taxon>Eukaryota</taxon>
        <taxon>Metazoa</taxon>
        <taxon>Chordata</taxon>
        <taxon>Craniata</taxon>
        <taxon>Vertebrata</taxon>
        <taxon>Euteleostomi</taxon>
        <taxon>Actinopterygii</taxon>
        <taxon>Neopterygii</taxon>
        <taxon>Teleostei</taxon>
        <taxon>Neoteleostei</taxon>
        <taxon>Acanthomorphata</taxon>
        <taxon>Ovalentaria</taxon>
        <taxon>Atherinomorphae</taxon>
        <taxon>Cyprinodontiformes</taxon>
        <taxon>Goodeidae</taxon>
        <taxon>Ilyodon</taxon>
    </lineage>
</organism>
<comment type="caution">
    <text evidence="1">The sequence shown here is derived from an EMBL/GenBank/DDBJ whole genome shotgun (WGS) entry which is preliminary data.</text>
</comment>
<accession>A0ABV0VBE2</accession>
<evidence type="ECO:0000313" key="1">
    <source>
        <dbReference type="EMBL" id="MEQ2254409.1"/>
    </source>
</evidence>
<keyword evidence="2" id="KW-1185">Reference proteome</keyword>
<dbReference type="EMBL" id="JAHRIQ010104444">
    <property type="protein sequence ID" value="MEQ2254409.1"/>
    <property type="molecule type" value="Genomic_DNA"/>
</dbReference>
<name>A0ABV0VBE2_9TELE</name>
<gene>
    <name evidence="1" type="ORF">ILYODFUR_003409</name>
</gene>
<sequence length="110" mass="12920">MHIQKICPKETLACVKGINKLLARTQSHRTQEHQCQDLSKERQSCYCYFKRNSGQTSDREFQPVFHLQELKLQMLLVVLSKWNANNTFRRYRLRSGFNLSIALCEAGMQV</sequence>
<reference evidence="1 2" key="1">
    <citation type="submission" date="2021-06" db="EMBL/GenBank/DDBJ databases">
        <authorList>
            <person name="Palmer J.M."/>
        </authorList>
    </citation>
    <scope>NUCLEOTIDE SEQUENCE [LARGE SCALE GENOMIC DNA]</scope>
    <source>
        <strain evidence="2">if_2019</strain>
        <tissue evidence="1">Muscle</tissue>
    </source>
</reference>
<proteinExistence type="predicted"/>
<protein>
    <submittedName>
        <fullName evidence="1">Uncharacterized protein</fullName>
    </submittedName>
</protein>
<evidence type="ECO:0000313" key="2">
    <source>
        <dbReference type="Proteomes" id="UP001482620"/>
    </source>
</evidence>